<feature type="signal peptide" evidence="4">
    <location>
        <begin position="1"/>
        <end position="16"/>
    </location>
</feature>
<accession>Q9Y1V5</accession>
<organism evidence="6">
    <name type="scientific">Halocynthia roretzi</name>
    <name type="common">Sea squirt</name>
    <name type="synonym">Cynthia roretzi</name>
    <dbReference type="NCBI Taxonomy" id="7729"/>
    <lineage>
        <taxon>Eukaryota</taxon>
        <taxon>Metazoa</taxon>
        <taxon>Chordata</taxon>
        <taxon>Tunicata</taxon>
        <taxon>Ascidiacea</taxon>
        <taxon>Stolidobranchia</taxon>
        <taxon>Pyuridae</taxon>
        <taxon>Halocynthia</taxon>
    </lineage>
</organism>
<dbReference type="SMART" id="SM00209">
    <property type="entry name" value="TSP1"/>
    <property type="match status" value="2"/>
</dbReference>
<dbReference type="PANTHER" id="PTHR13826:SF14">
    <property type="entry name" value="TREFOIL FACTOR 2"/>
    <property type="match status" value="1"/>
</dbReference>
<dbReference type="Gene3D" id="4.10.110.10">
    <property type="entry name" value="Spasmolytic Protein, domain 1"/>
    <property type="match status" value="1"/>
</dbReference>
<feature type="region of interest" description="Disordered" evidence="3">
    <location>
        <begin position="403"/>
        <end position="428"/>
    </location>
</feature>
<evidence type="ECO:0000256" key="2">
    <source>
        <dbReference type="PROSITE-ProRule" id="PRU00779"/>
    </source>
</evidence>
<evidence type="ECO:0000259" key="5">
    <source>
        <dbReference type="PROSITE" id="PS51448"/>
    </source>
</evidence>
<dbReference type="InterPro" id="IPR017994">
    <property type="entry name" value="P_trefoil_chordata"/>
</dbReference>
<sequence>MKFLVCLLVLIVAASAKSVNSTEPTKRQLMSSLLPRPQIPTGYPTSRWGQWGPYGPCSASCGVGTRMKNRICHSAVPNTNLPRPTRTGTDPSLLLLLSSLGGNSSSSDLSSILPFLIGGGSAGGSSIDPSLLLLLSGLGNNNNSSSSGGLGNLGSLLPLLLSGGSGGMSNDLLLFTLLPQLTGSSSGSSNMLSSLLPLLLTSGGGAGAGGLSSILPLLLLSGNSNGIGGMDLSTILLLQMLQKPKTPVYPIVPPMPISPSCVGRKYETATCSAPACVIATRQPTYPPTMRPTPQQPQYTQWGNWGNCQMQNNKCVKTRTRNCLSSMCEATKQITYCQRDQCMPVAPATPVTPMNTCNPYGTRVECGQPGITRQDCIRRGCCFDSSQSNMNWCYQKTPNYLRLKSGAQNSDEKEEPKPTPEYTEEKKSE</sequence>
<reference evidence="6" key="1">
    <citation type="journal article" date="1999" name="Cell. Mol. Biol.">
        <title>Genomic organization and the 5' upstream sequences associated with the specific spatio-temporal expression of HrEpiC, an epidermis-specific gene of the ascidian Halocynthia roretzi.</title>
        <authorList>
            <person name="Ishida K."/>
            <person name="Satoh N."/>
        </authorList>
    </citation>
    <scope>NUCLEOTIDE SEQUENCE</scope>
</reference>
<evidence type="ECO:0000256" key="1">
    <source>
        <dbReference type="ARBA" id="ARBA00023157"/>
    </source>
</evidence>
<dbReference type="PANTHER" id="PTHR13826">
    <property type="entry name" value="INTESTINAL TREFOIL FACTOR-RELATED"/>
    <property type="match status" value="1"/>
</dbReference>
<evidence type="ECO:0000256" key="4">
    <source>
        <dbReference type="SAM" id="SignalP"/>
    </source>
</evidence>
<feature type="disulfide bond" evidence="2">
    <location>
        <begin position="365"/>
        <end position="380"/>
    </location>
</feature>
<keyword evidence="1 2" id="KW-1015">Disulfide bond</keyword>
<dbReference type="SUPFAM" id="SSF57492">
    <property type="entry name" value="Trefoil"/>
    <property type="match status" value="1"/>
</dbReference>
<dbReference type="Gene3D" id="2.20.100.10">
    <property type="entry name" value="Thrombospondin type-1 (TSP1) repeat"/>
    <property type="match status" value="2"/>
</dbReference>
<dbReference type="Pfam" id="PF00090">
    <property type="entry name" value="TSP_1"/>
    <property type="match status" value="1"/>
</dbReference>
<comment type="caution">
    <text evidence="2">Lacks conserved residue(s) required for the propagation of feature annotation.</text>
</comment>
<dbReference type="Pfam" id="PF00088">
    <property type="entry name" value="Trefoil"/>
    <property type="match status" value="1"/>
</dbReference>
<feature type="domain" description="P-type" evidence="5">
    <location>
        <begin position="354"/>
        <end position="396"/>
    </location>
</feature>
<dbReference type="InterPro" id="IPR044913">
    <property type="entry name" value="P_trefoil_dom_sf"/>
</dbReference>
<evidence type="ECO:0000313" key="6">
    <source>
        <dbReference type="EMBL" id="BAA82358.1"/>
    </source>
</evidence>
<proteinExistence type="evidence at transcript level"/>
<gene>
    <name evidence="6" type="primary">HrEpiC</name>
</gene>
<dbReference type="PRINTS" id="PR00680">
    <property type="entry name" value="PTREFOIL"/>
</dbReference>
<feature type="disulfide bond" evidence="2">
    <location>
        <begin position="375"/>
        <end position="392"/>
    </location>
</feature>
<dbReference type="EMBL" id="AB029633">
    <property type="protein sequence ID" value="BAA82358.1"/>
    <property type="molecule type" value="mRNA"/>
</dbReference>
<feature type="chain" id="PRO_5004338777" evidence="4">
    <location>
        <begin position="17"/>
        <end position="428"/>
    </location>
</feature>
<protein>
    <submittedName>
        <fullName evidence="6">HrEpiC protein</fullName>
    </submittedName>
</protein>
<dbReference type="InterPro" id="IPR000519">
    <property type="entry name" value="P_trefoil_dom"/>
</dbReference>
<feature type="compositionally biased region" description="Basic and acidic residues" evidence="3">
    <location>
        <begin position="409"/>
        <end position="428"/>
    </location>
</feature>
<dbReference type="InterPro" id="IPR000884">
    <property type="entry name" value="TSP1_rpt"/>
</dbReference>
<dbReference type="PROSITE" id="PS50092">
    <property type="entry name" value="TSP1"/>
    <property type="match status" value="1"/>
</dbReference>
<dbReference type="CDD" id="cd00111">
    <property type="entry name" value="Trefoil"/>
    <property type="match status" value="1"/>
</dbReference>
<evidence type="ECO:0000256" key="3">
    <source>
        <dbReference type="SAM" id="MobiDB-lite"/>
    </source>
</evidence>
<dbReference type="InterPro" id="IPR036383">
    <property type="entry name" value="TSP1_rpt_sf"/>
</dbReference>
<dbReference type="SMART" id="SM00018">
    <property type="entry name" value="PD"/>
    <property type="match status" value="1"/>
</dbReference>
<name>Q9Y1V5_HALRO</name>
<dbReference type="AlphaFoldDB" id="Q9Y1V5"/>
<dbReference type="SUPFAM" id="SSF82895">
    <property type="entry name" value="TSP-1 type 1 repeat"/>
    <property type="match status" value="1"/>
</dbReference>
<dbReference type="PROSITE" id="PS51448">
    <property type="entry name" value="P_TREFOIL_2"/>
    <property type="match status" value="1"/>
</dbReference>
<dbReference type="GO" id="GO:0005615">
    <property type="term" value="C:extracellular space"/>
    <property type="evidence" value="ECO:0007669"/>
    <property type="project" value="TreeGrafter"/>
</dbReference>
<keyword evidence="4" id="KW-0732">Signal</keyword>